<dbReference type="PANTHER" id="PTHR23107">
    <property type="entry name" value="SYNOVIAL SARCOMA ASSOCIATED SS18 PROTEIN"/>
    <property type="match status" value="1"/>
</dbReference>
<proteinExistence type="predicted"/>
<dbReference type="Gene3D" id="2.40.70.10">
    <property type="entry name" value="Acid Proteases"/>
    <property type="match status" value="1"/>
</dbReference>
<protein>
    <recommendedName>
        <fullName evidence="4">Peptidase A1 domain-containing protein</fullName>
    </recommendedName>
</protein>
<evidence type="ECO:0008006" key="4">
    <source>
        <dbReference type="Google" id="ProtNLM"/>
    </source>
</evidence>
<evidence type="ECO:0000313" key="3">
    <source>
        <dbReference type="Proteomes" id="UP001244341"/>
    </source>
</evidence>
<dbReference type="SUPFAM" id="SSF50630">
    <property type="entry name" value="Acid proteases"/>
    <property type="match status" value="1"/>
</dbReference>
<feature type="region of interest" description="Disordered" evidence="1">
    <location>
        <begin position="219"/>
        <end position="282"/>
    </location>
</feature>
<keyword evidence="3" id="KW-1185">Reference proteome</keyword>
<dbReference type="CDD" id="cd05483">
    <property type="entry name" value="retropepsin_like_bacteria"/>
    <property type="match status" value="1"/>
</dbReference>
<evidence type="ECO:0000313" key="2">
    <source>
        <dbReference type="EMBL" id="WIA19987.1"/>
    </source>
</evidence>
<dbReference type="PANTHER" id="PTHR23107:SF34">
    <property type="entry name" value="HTH LA-TYPE RNA-BINDING DOMAIN-CONTAINING PROTEIN"/>
    <property type="match status" value="1"/>
</dbReference>
<dbReference type="InterPro" id="IPR034122">
    <property type="entry name" value="Retropepsin-like_bacterial"/>
</dbReference>
<accession>A0ABY8UEQ7</accession>
<reference evidence="2 3" key="1">
    <citation type="submission" date="2023-05" db="EMBL/GenBank/DDBJ databases">
        <title>A 100% complete, gapless, phased diploid assembly of the Scenedesmus obliquus UTEX 3031 genome.</title>
        <authorList>
            <person name="Biondi T.C."/>
            <person name="Hanschen E.R."/>
            <person name="Kwon T."/>
            <person name="Eng W."/>
            <person name="Kruse C.P.S."/>
            <person name="Koehler S.I."/>
            <person name="Kunde Y."/>
            <person name="Gleasner C.D."/>
            <person name="You Mak K.T."/>
            <person name="Polle J."/>
            <person name="Hovde B.T."/>
            <person name="Starkenburg S.R."/>
        </authorList>
    </citation>
    <scope>NUCLEOTIDE SEQUENCE [LARGE SCALE GENOMIC DNA]</scope>
    <source>
        <strain evidence="2 3">DOE0152z</strain>
    </source>
</reference>
<dbReference type="Pfam" id="PF13650">
    <property type="entry name" value="Asp_protease_2"/>
    <property type="match status" value="1"/>
</dbReference>
<feature type="compositionally biased region" description="Low complexity" evidence="1">
    <location>
        <begin position="219"/>
        <end position="269"/>
    </location>
</feature>
<dbReference type="Proteomes" id="UP001244341">
    <property type="component" value="Chromosome 11b"/>
</dbReference>
<name>A0ABY8UEQ7_TETOB</name>
<sequence>MSPYYQSKPDWPHLRLSLAEVLDNIRHALRGNTRLENKNTSAMAFGVGTHMGCEVSWTFIWRPDGAFYEEVRSSHLTYKWGFDGGSDSQCWEVDPSGVSKVLERDDHEASLLGALIKGGGWLVPELAAQRLEVELEGDSRHCSSPKQLWRQYVPHLDMPPVATTISGPQQQPHVAAAAAVGEPGWQQQQQWDCQQGEQQLGVQLLQQQLAANQQQQQQQQQWQPQQDPQLAAAGQQQQQWRNTSNSSSSSSSSRAQPAPVVAAATYTSDTDTDGPLSDTYYAEEHDKTPPVFIVIKLKGGRMLARLEVDGDTWQVVNANHPLCSETEVWRYSGWNNWRPSSGGFTRRGVPDVFFPREVEHVLFPGCSHKYTTLGCKVRSEDIHKAYQLPASPPVPIDAQYLDIYSQRVPVWQTTTGHLLAECHINGKRAGWMILDTGASGFVIEPGVADQYELPTFGDLRIAGVAGKIKTRFRRARQLRIGPLLLSDPVLMEMRASKLVQGFHDRVVGIAGYDVFRRCRMTLPCHKTREGLVKATSCMGKPNELVEMLLQRPQLIKDPGQLEEGYIWQPLVMIASLPHIELEFVSPGTGARHSSLFLVDTGAGGTEVMFHSRAARELKLLQDQRALYDPAYGTTYVSGVDDGKSTSHSSPQVAVQSGKLPEIIIRGQAGSNPQACGSLVLKDVAALYSKTGGLDISLYSAGMVCIDLLSRMQVVLDYPNKRIGWKVPPQQQQQEGVGVGAAAAVAAASSSSSSSSSS</sequence>
<gene>
    <name evidence="2" type="ORF">OEZ85_005860</name>
</gene>
<organism evidence="2 3">
    <name type="scientific">Tetradesmus obliquus</name>
    <name type="common">Green alga</name>
    <name type="synonym">Acutodesmus obliquus</name>
    <dbReference type="NCBI Taxonomy" id="3088"/>
    <lineage>
        <taxon>Eukaryota</taxon>
        <taxon>Viridiplantae</taxon>
        <taxon>Chlorophyta</taxon>
        <taxon>core chlorophytes</taxon>
        <taxon>Chlorophyceae</taxon>
        <taxon>CS clade</taxon>
        <taxon>Sphaeropleales</taxon>
        <taxon>Scenedesmaceae</taxon>
        <taxon>Tetradesmus</taxon>
    </lineage>
</organism>
<dbReference type="EMBL" id="CP126218">
    <property type="protein sequence ID" value="WIA19987.1"/>
    <property type="molecule type" value="Genomic_DNA"/>
</dbReference>
<evidence type="ECO:0000256" key="1">
    <source>
        <dbReference type="SAM" id="MobiDB-lite"/>
    </source>
</evidence>
<dbReference type="InterPro" id="IPR021109">
    <property type="entry name" value="Peptidase_aspartic_dom_sf"/>
</dbReference>